<keyword evidence="2" id="KW-1185">Reference proteome</keyword>
<keyword evidence="1" id="KW-0418">Kinase</keyword>
<organism evidence="1 2">
    <name type="scientific">Spiromyces aspiralis</name>
    <dbReference type="NCBI Taxonomy" id="68401"/>
    <lineage>
        <taxon>Eukaryota</taxon>
        <taxon>Fungi</taxon>
        <taxon>Fungi incertae sedis</taxon>
        <taxon>Zoopagomycota</taxon>
        <taxon>Kickxellomycotina</taxon>
        <taxon>Kickxellomycetes</taxon>
        <taxon>Kickxellales</taxon>
        <taxon>Kickxellaceae</taxon>
        <taxon>Spiromyces</taxon>
    </lineage>
</organism>
<dbReference type="Proteomes" id="UP001145114">
    <property type="component" value="Unassembled WGS sequence"/>
</dbReference>
<gene>
    <name evidence="1" type="primary">POM1</name>
    <name evidence="1" type="ORF">EV182_005721</name>
</gene>
<keyword evidence="1" id="KW-0723">Serine/threonine-protein kinase</keyword>
<sequence>RGNFGFDDERGDYLVRLHDHLLYRYEMMALLGKGSFGQVLRALDHKTGETYAIKIIRNRKRFHHQALVEVKLLECLRRWDADNSHFLLQMTDHFYFRNHLCIVTELLSINLYEWLKANQFAGTPNILLRHFSIQLIKALQLMASHRIIHCDLKPENILLKHRPPQVVDKHRKGGGQQQQQQQQQQHPLSQPQLIKDIERGLYTIKVIDFGSSCFENERVYTYIQSRFYRSPEVILGHPYATGIDMWSFGCIVAELLTGFPLFPGENEKEQLACIMEVLGPPPAYLLDRAPRRGEFVEDARKVHPNAMNGVARIGNWVVRPYVNSKGKRLKVGTRPLTQVLARARDPRLVDFVTRTLAWDPAMRMTPAEAGRHPWITDAPVGMRPQQSQQQQQQQQVFMHPPPSAGYQQSLPYAYHQQQQQQQQQQ</sequence>
<dbReference type="EMBL" id="JAMZIH010007268">
    <property type="protein sequence ID" value="KAJ1673191.1"/>
    <property type="molecule type" value="Genomic_DNA"/>
</dbReference>
<reference evidence="1" key="1">
    <citation type="submission" date="2022-06" db="EMBL/GenBank/DDBJ databases">
        <title>Phylogenomic reconstructions and comparative analyses of Kickxellomycotina fungi.</title>
        <authorList>
            <person name="Reynolds N.K."/>
            <person name="Stajich J.E."/>
            <person name="Barry K."/>
            <person name="Grigoriev I.V."/>
            <person name="Crous P."/>
            <person name="Smith M.E."/>
        </authorList>
    </citation>
    <scope>NUCLEOTIDE SEQUENCE</scope>
    <source>
        <strain evidence="1">RSA 2271</strain>
    </source>
</reference>
<keyword evidence="1" id="KW-0808">Transferase</keyword>
<dbReference type="EC" id="2.7.12.1" evidence="1"/>
<protein>
    <submittedName>
        <fullName evidence="1">Serine/threonine protein kinase, CMGC, dual-specificity</fullName>
        <ecNumber evidence="1">2.7.12.1</ecNumber>
    </submittedName>
</protein>
<feature type="non-terminal residue" evidence="1">
    <location>
        <position position="425"/>
    </location>
</feature>
<accession>A0ACC1HA73</accession>
<feature type="non-terminal residue" evidence="1">
    <location>
        <position position="1"/>
    </location>
</feature>
<evidence type="ECO:0000313" key="2">
    <source>
        <dbReference type="Proteomes" id="UP001145114"/>
    </source>
</evidence>
<name>A0ACC1HA73_9FUNG</name>
<evidence type="ECO:0000313" key="1">
    <source>
        <dbReference type="EMBL" id="KAJ1673191.1"/>
    </source>
</evidence>
<comment type="caution">
    <text evidence="1">The sequence shown here is derived from an EMBL/GenBank/DDBJ whole genome shotgun (WGS) entry which is preliminary data.</text>
</comment>
<proteinExistence type="predicted"/>